<dbReference type="GO" id="GO:0008083">
    <property type="term" value="F:growth factor activity"/>
    <property type="evidence" value="ECO:0007669"/>
    <property type="project" value="UniProtKB-UniRule"/>
</dbReference>
<dbReference type="GO" id="GO:0008283">
    <property type="term" value="P:cell population proliferation"/>
    <property type="evidence" value="ECO:0007669"/>
    <property type="project" value="UniProtKB-UniRule"/>
</dbReference>
<evidence type="ECO:0000256" key="1">
    <source>
        <dbReference type="ARBA" id="ARBA00003158"/>
    </source>
</evidence>
<dbReference type="PANTHER" id="PTHR33285">
    <property type="entry name" value="PHYTOSULFOKINES 3"/>
    <property type="match status" value="1"/>
</dbReference>
<dbReference type="Proteomes" id="UP000006038">
    <property type="component" value="Chromosome 11"/>
</dbReference>
<dbReference type="Gramene" id="OB11G12500.1">
    <property type="protein sequence ID" value="OB11G12500.1"/>
    <property type="gene ID" value="OB11G12500"/>
</dbReference>
<reference evidence="12" key="2">
    <citation type="journal article" date="2013" name="Nat. Commun.">
        <title>Whole-genome sequencing of Oryza brachyantha reveals mechanisms underlying Oryza genome evolution.</title>
        <authorList>
            <person name="Chen J."/>
            <person name="Huang Q."/>
            <person name="Gao D."/>
            <person name="Wang J."/>
            <person name="Lang Y."/>
            <person name="Liu T."/>
            <person name="Li B."/>
            <person name="Bai Z."/>
            <person name="Luis Goicoechea J."/>
            <person name="Liang C."/>
            <person name="Chen C."/>
            <person name="Zhang W."/>
            <person name="Sun S."/>
            <person name="Liao Y."/>
            <person name="Zhang X."/>
            <person name="Yang L."/>
            <person name="Song C."/>
            <person name="Wang M."/>
            <person name="Shi J."/>
            <person name="Liu G."/>
            <person name="Liu J."/>
            <person name="Zhou H."/>
            <person name="Zhou W."/>
            <person name="Yu Q."/>
            <person name="An N."/>
            <person name="Chen Y."/>
            <person name="Cai Q."/>
            <person name="Wang B."/>
            <person name="Liu B."/>
            <person name="Min J."/>
            <person name="Huang Y."/>
            <person name="Wu H."/>
            <person name="Li Z."/>
            <person name="Zhang Y."/>
            <person name="Yin Y."/>
            <person name="Song W."/>
            <person name="Jiang J."/>
            <person name="Jackson S.A."/>
            <person name="Wing R.A."/>
            <person name="Wang J."/>
            <person name="Chen M."/>
        </authorList>
    </citation>
    <scope>NUCLEOTIDE SEQUENCE [LARGE SCALE GENOMIC DNA]</scope>
    <source>
        <strain evidence="12">cv. IRGC 101232</strain>
    </source>
</reference>
<keyword evidence="8 10" id="KW-0221">Differentiation</keyword>
<evidence type="ECO:0000256" key="3">
    <source>
        <dbReference type="ARBA" id="ARBA00010781"/>
    </source>
</evidence>
<evidence type="ECO:0000256" key="7">
    <source>
        <dbReference type="ARBA" id="ARBA00022729"/>
    </source>
</evidence>
<dbReference type="GeneID" id="102706698"/>
<dbReference type="GO" id="GO:0030154">
    <property type="term" value="P:cell differentiation"/>
    <property type="evidence" value="ECO:0007669"/>
    <property type="project" value="UniProtKB-UniRule"/>
</dbReference>
<evidence type="ECO:0000313" key="12">
    <source>
        <dbReference type="EnsemblPlants" id="OB11G12500.1"/>
    </source>
</evidence>
<dbReference type="EnsemblPlants" id="OB11G12500.1">
    <property type="protein sequence ID" value="OB11G12500.1"/>
    <property type="gene ID" value="OB11G12500"/>
</dbReference>
<comment type="subcellular location">
    <subcellularLocation>
        <location evidence="2 10">Secreted</location>
    </subcellularLocation>
</comment>
<dbReference type="OrthoDB" id="693276at2759"/>
<keyword evidence="9 10" id="KW-0339">Growth factor</keyword>
<dbReference type="GO" id="GO:0005576">
    <property type="term" value="C:extracellular region"/>
    <property type="evidence" value="ECO:0007669"/>
    <property type="project" value="UniProtKB-SubCell"/>
</dbReference>
<dbReference type="RefSeq" id="XP_015697893.1">
    <property type="nucleotide sequence ID" value="XM_015842407.1"/>
</dbReference>
<keyword evidence="6 10" id="KW-0765">Sulfation</keyword>
<dbReference type="Pfam" id="PF06404">
    <property type="entry name" value="PSK"/>
    <property type="match status" value="1"/>
</dbReference>
<organism evidence="11">
    <name type="scientific">Oryza brachyantha</name>
    <name type="common">malo sina</name>
    <dbReference type="NCBI Taxonomy" id="4533"/>
    <lineage>
        <taxon>Eukaryota</taxon>
        <taxon>Viridiplantae</taxon>
        <taxon>Streptophyta</taxon>
        <taxon>Embryophyta</taxon>
        <taxon>Tracheophyta</taxon>
        <taxon>Spermatophyta</taxon>
        <taxon>Magnoliopsida</taxon>
        <taxon>Liliopsida</taxon>
        <taxon>Poales</taxon>
        <taxon>Poaceae</taxon>
        <taxon>BOP clade</taxon>
        <taxon>Oryzoideae</taxon>
        <taxon>Oryzeae</taxon>
        <taxon>Oryzinae</taxon>
        <taxon>Oryza</taxon>
    </lineage>
</organism>
<comment type="PTM">
    <text evidence="10">PSK-alpha is produced by endopeptidase digestion. PSK-beta is produced from PSK-alpha by exopeptidase digestion.</text>
</comment>
<dbReference type="OMA" id="NDECLQR"/>
<dbReference type="STRING" id="4533.G2XMA0"/>
<sequence>MAIDMRSRGVSSSSSSTTTRAAALALLLLLVLCFFSSFRCLAARPLPAATAAAPRSQQERNDGVNGEVVAVADGRLLLREDLTGNGDEVSELMEAAAVGEAAEACEEGHDEECVQRRLLRDAHLDYIYTQHKNKP</sequence>
<dbReference type="eggNOG" id="ENOG502S9S0">
    <property type="taxonomic scope" value="Eukaryota"/>
</dbReference>
<keyword evidence="4 10" id="KW-0217">Developmental protein</keyword>
<evidence type="ECO:0000256" key="2">
    <source>
        <dbReference type="ARBA" id="ARBA00004613"/>
    </source>
</evidence>
<comment type="PTM">
    <text evidence="10">Sulfation is important for activity and for the binding to a putative membrane receptor.</text>
</comment>
<evidence type="ECO:0000256" key="6">
    <source>
        <dbReference type="ARBA" id="ARBA00022641"/>
    </source>
</evidence>
<reference evidence="12" key="3">
    <citation type="submission" date="2015-02" db="UniProtKB">
        <authorList>
            <consortium name="EnsemblPlants"/>
        </authorList>
    </citation>
    <scope>IDENTIFICATION</scope>
</reference>
<dbReference type="KEGG" id="obr:102706698"/>
<dbReference type="AlphaFoldDB" id="G2XMA0"/>
<evidence type="ECO:0000313" key="13">
    <source>
        <dbReference type="Proteomes" id="UP000006038"/>
    </source>
</evidence>
<comment type="similarity">
    <text evidence="3 10">Belongs to the phytosulfokine family.</text>
</comment>
<keyword evidence="7 10" id="KW-0732">Signal</keyword>
<dbReference type="HOGENOM" id="CLU_132277_0_0_1"/>
<protein>
    <recommendedName>
        <fullName evidence="10">Phytosulfokine</fullName>
    </recommendedName>
    <component>
        <recommendedName>
            <fullName evidence="10">Phytosulfokine-alpha</fullName>
            <shortName evidence="10">PSK-alpha</shortName>
            <shortName evidence="10">Phytosulfokine-a</shortName>
        </recommendedName>
    </component>
    <component>
        <recommendedName>
            <fullName evidence="10">Phytosulfokine-beta</fullName>
            <shortName evidence="10">PSK-beta</shortName>
            <shortName evidence="10">Phytosulfokine-b</shortName>
        </recommendedName>
    </component>
</protein>
<evidence type="ECO:0000256" key="4">
    <source>
        <dbReference type="ARBA" id="ARBA00022473"/>
    </source>
</evidence>
<evidence type="ECO:0000256" key="8">
    <source>
        <dbReference type="ARBA" id="ARBA00022782"/>
    </source>
</evidence>
<reference evidence="11" key="1">
    <citation type="submission" date="2010-10" db="EMBL/GenBank/DDBJ databases">
        <authorList>
            <person name="Genoscope - CEA"/>
        </authorList>
    </citation>
    <scope>NUCLEOTIDE SEQUENCE</scope>
</reference>
<dbReference type="EMBL" id="FQ378032">
    <property type="protein sequence ID" value="CBX25318.1"/>
    <property type="molecule type" value="Genomic_DNA"/>
</dbReference>
<evidence type="ECO:0000313" key="11">
    <source>
        <dbReference type="EMBL" id="CBX25318.1"/>
    </source>
</evidence>
<evidence type="ECO:0000256" key="10">
    <source>
        <dbReference type="RuleBase" id="RU368031"/>
    </source>
</evidence>
<evidence type="ECO:0000256" key="5">
    <source>
        <dbReference type="ARBA" id="ARBA00022525"/>
    </source>
</evidence>
<evidence type="ECO:0000256" key="9">
    <source>
        <dbReference type="ARBA" id="ARBA00023030"/>
    </source>
</evidence>
<name>G2XMA0_ORYBR</name>
<comment type="function">
    <text evidence="1 10">Promotes plant cell differentiation, organogenesis and somatic embryogenesis as well as cell proliferation.</text>
</comment>
<keyword evidence="5 10" id="KW-0964">Secreted</keyword>
<gene>
    <name evidence="11" type="primary">Ob11g0014O17_7</name>
    <name evidence="12" type="synonym">LOC102706698</name>
</gene>
<proteinExistence type="inferred from homology"/>
<dbReference type="PANTHER" id="PTHR33285:SF32">
    <property type="entry name" value="PHYTOSULFOKINES 5"/>
    <property type="match status" value="1"/>
</dbReference>
<keyword evidence="13" id="KW-1185">Reference proteome</keyword>
<dbReference type="InterPro" id="IPR009438">
    <property type="entry name" value="Phytosulfokine"/>
</dbReference>
<accession>G2XMA0</accession>